<keyword evidence="1 12" id="KW-0240">DNA-directed RNA polymerase</keyword>
<comment type="similarity">
    <text evidence="12 13">Belongs to the DnaG primase family.</text>
</comment>
<dbReference type="InterPro" id="IPR006171">
    <property type="entry name" value="TOPRIM_dom"/>
</dbReference>
<dbReference type="EMBL" id="JACIEA010000001">
    <property type="protein sequence ID" value="MBB3942907.1"/>
    <property type="molecule type" value="Genomic_DNA"/>
</dbReference>
<dbReference type="GO" id="GO:0003899">
    <property type="term" value="F:DNA-directed RNA polymerase activity"/>
    <property type="evidence" value="ECO:0007669"/>
    <property type="project" value="UniProtKB-UniRule"/>
</dbReference>
<evidence type="ECO:0000256" key="11">
    <source>
        <dbReference type="ARBA" id="ARBA00023163"/>
    </source>
</evidence>
<comment type="caution">
    <text evidence="16">The sequence shown here is derived from an EMBL/GenBank/DDBJ whole genome shotgun (WGS) entry which is preliminary data.</text>
</comment>
<dbReference type="PROSITE" id="PS50880">
    <property type="entry name" value="TOPRIM"/>
    <property type="match status" value="1"/>
</dbReference>
<accession>A0A840B117</accession>
<evidence type="ECO:0000256" key="3">
    <source>
        <dbReference type="ARBA" id="ARBA00022679"/>
    </source>
</evidence>
<evidence type="ECO:0000256" key="9">
    <source>
        <dbReference type="ARBA" id="ARBA00022842"/>
    </source>
</evidence>
<name>A0A840B117_9SPHN</name>
<keyword evidence="6 12" id="KW-0479">Metal-binding</keyword>
<dbReference type="Gene3D" id="3.90.980.10">
    <property type="entry name" value="DNA primase, catalytic core, N-terminal domain"/>
    <property type="match status" value="1"/>
</dbReference>
<comment type="subunit">
    <text evidence="12">Monomer. Interacts with DnaB.</text>
</comment>
<dbReference type="HAMAP" id="MF_00974">
    <property type="entry name" value="DNA_primase_DnaG"/>
    <property type="match status" value="1"/>
</dbReference>
<dbReference type="FunFam" id="3.40.1360.10:FF:000002">
    <property type="entry name" value="DNA primase"/>
    <property type="match status" value="1"/>
</dbReference>
<dbReference type="Gene3D" id="3.40.1360.10">
    <property type="match status" value="1"/>
</dbReference>
<comment type="catalytic activity">
    <reaction evidence="12">
        <text>ssDNA + n NTP = ssDNA/pppN(pN)n-1 hybrid + (n-1) diphosphate.</text>
        <dbReference type="EC" id="2.7.7.101"/>
    </reaction>
</comment>
<dbReference type="GO" id="GO:0000428">
    <property type="term" value="C:DNA-directed RNA polymerase complex"/>
    <property type="evidence" value="ECO:0007669"/>
    <property type="project" value="UniProtKB-KW"/>
</dbReference>
<dbReference type="SMART" id="SM00493">
    <property type="entry name" value="TOPRIM"/>
    <property type="match status" value="1"/>
</dbReference>
<evidence type="ECO:0000256" key="6">
    <source>
        <dbReference type="ARBA" id="ARBA00022723"/>
    </source>
</evidence>
<reference evidence="16 17" key="1">
    <citation type="submission" date="2020-08" db="EMBL/GenBank/DDBJ databases">
        <title>Genomic Encyclopedia of Type Strains, Phase IV (KMG-IV): sequencing the most valuable type-strain genomes for metagenomic binning, comparative biology and taxonomic classification.</title>
        <authorList>
            <person name="Goeker M."/>
        </authorList>
    </citation>
    <scope>NUCLEOTIDE SEQUENCE [LARGE SCALE GENOMIC DNA]</scope>
    <source>
        <strain evidence="16 17">DSM 29050</strain>
    </source>
</reference>
<dbReference type="PANTHER" id="PTHR30313:SF2">
    <property type="entry name" value="DNA PRIMASE"/>
    <property type="match status" value="1"/>
</dbReference>
<evidence type="ECO:0000256" key="7">
    <source>
        <dbReference type="ARBA" id="ARBA00022771"/>
    </source>
</evidence>
<keyword evidence="3 12" id="KW-0808">Transferase</keyword>
<comment type="cofactor">
    <cofactor evidence="12 13 14">
        <name>Zn(2+)</name>
        <dbReference type="ChEBI" id="CHEBI:29105"/>
    </cofactor>
    <text evidence="12 13 14">Binds 1 zinc ion per monomer.</text>
</comment>
<dbReference type="SUPFAM" id="SSF57783">
    <property type="entry name" value="Zinc beta-ribbon"/>
    <property type="match status" value="1"/>
</dbReference>
<dbReference type="Pfam" id="PF08275">
    <property type="entry name" value="DNAG_N"/>
    <property type="match status" value="1"/>
</dbReference>
<evidence type="ECO:0000256" key="10">
    <source>
        <dbReference type="ARBA" id="ARBA00023125"/>
    </source>
</evidence>
<evidence type="ECO:0000256" key="2">
    <source>
        <dbReference type="ARBA" id="ARBA00022515"/>
    </source>
</evidence>
<dbReference type="EC" id="2.7.7.101" evidence="12"/>
<keyword evidence="7 12" id="KW-0863">Zinc-finger</keyword>
<dbReference type="InterPro" id="IPR006295">
    <property type="entry name" value="DNA_primase_DnaG"/>
</dbReference>
<evidence type="ECO:0000256" key="4">
    <source>
        <dbReference type="ARBA" id="ARBA00022695"/>
    </source>
</evidence>
<keyword evidence="2 12" id="KW-0639">Primosome</keyword>
<evidence type="ECO:0000256" key="5">
    <source>
        <dbReference type="ARBA" id="ARBA00022705"/>
    </source>
</evidence>
<evidence type="ECO:0000256" key="13">
    <source>
        <dbReference type="PIRNR" id="PIRNR002811"/>
    </source>
</evidence>
<keyword evidence="17" id="KW-1185">Reference proteome</keyword>
<dbReference type="InterPro" id="IPR050219">
    <property type="entry name" value="DnaG_primase"/>
</dbReference>
<keyword evidence="11 12" id="KW-0804">Transcription</keyword>
<evidence type="ECO:0000313" key="17">
    <source>
        <dbReference type="Proteomes" id="UP000581447"/>
    </source>
</evidence>
<dbReference type="Proteomes" id="UP000581447">
    <property type="component" value="Unassembled WGS sequence"/>
</dbReference>
<dbReference type="InterPro" id="IPR002694">
    <property type="entry name" value="Znf_CHC2"/>
</dbReference>
<dbReference type="FunFam" id="3.90.580.10:FF:000001">
    <property type="entry name" value="DNA primase"/>
    <property type="match status" value="1"/>
</dbReference>
<keyword evidence="5 12" id="KW-0235">DNA replication</keyword>
<dbReference type="GO" id="GO:1990077">
    <property type="term" value="C:primosome complex"/>
    <property type="evidence" value="ECO:0007669"/>
    <property type="project" value="UniProtKB-KW"/>
</dbReference>
<feature type="domain" description="Toprim" evidence="15">
    <location>
        <begin position="253"/>
        <end position="335"/>
    </location>
</feature>
<keyword evidence="9" id="KW-0460">Magnesium</keyword>
<dbReference type="Pfam" id="PF01807">
    <property type="entry name" value="Zn_ribbon_DnaG"/>
    <property type="match status" value="1"/>
</dbReference>
<dbReference type="PANTHER" id="PTHR30313">
    <property type="entry name" value="DNA PRIMASE"/>
    <property type="match status" value="1"/>
</dbReference>
<dbReference type="FunFam" id="3.90.980.10:FF:000001">
    <property type="entry name" value="DNA primase"/>
    <property type="match status" value="1"/>
</dbReference>
<proteinExistence type="inferred from homology"/>
<dbReference type="GO" id="GO:0003677">
    <property type="term" value="F:DNA binding"/>
    <property type="evidence" value="ECO:0007669"/>
    <property type="project" value="UniProtKB-KW"/>
</dbReference>
<feature type="zinc finger region" description="CHC2-type" evidence="12 14">
    <location>
        <begin position="38"/>
        <end position="62"/>
    </location>
</feature>
<evidence type="ECO:0000256" key="1">
    <source>
        <dbReference type="ARBA" id="ARBA00022478"/>
    </source>
</evidence>
<evidence type="ECO:0000256" key="12">
    <source>
        <dbReference type="HAMAP-Rule" id="MF_00974"/>
    </source>
</evidence>
<keyword evidence="10 12" id="KW-0238">DNA-binding</keyword>
<evidence type="ECO:0000259" key="15">
    <source>
        <dbReference type="PROSITE" id="PS50880"/>
    </source>
</evidence>
<dbReference type="InterPro" id="IPR036977">
    <property type="entry name" value="DNA_primase_Znf_CHC2"/>
</dbReference>
<keyword evidence="4 12" id="KW-0548">Nucleotidyltransferase</keyword>
<dbReference type="InterPro" id="IPR013264">
    <property type="entry name" value="DNAG_N"/>
</dbReference>
<dbReference type="GO" id="GO:0006269">
    <property type="term" value="P:DNA replication, synthesis of primer"/>
    <property type="evidence" value="ECO:0007669"/>
    <property type="project" value="UniProtKB-UniRule"/>
</dbReference>
<dbReference type="AlphaFoldDB" id="A0A840B117"/>
<gene>
    <name evidence="12" type="primary">dnaG</name>
    <name evidence="16" type="ORF">GGR91_001129</name>
</gene>
<dbReference type="CDD" id="cd03364">
    <property type="entry name" value="TOPRIM_DnaG_primases"/>
    <property type="match status" value="1"/>
</dbReference>
<dbReference type="InterPro" id="IPR037068">
    <property type="entry name" value="DNA_primase_core_N_sf"/>
</dbReference>
<sequence>MTLTPQWLDELRSRTTLSALIGRTVKVTKAGREFKACCPFHNEKSPSFTINDEKGFYHCFGCSAHGDAIRWMTDQRGLSFMDAIKELAAEAGMEVPAPDPKAAQRAEKANSLYDVMTSAQDWFVAQLQSPDGAVARAYLKKRGFTEKTIRDFGFGLAPDNRTALKSALKQYGDAMLVEAGLLIAVEGKDPYDRFRGRLMIPIRDPRGRVIAFGGRILGDGEPKYLNSPDTPLFDKGRTLYNLDKCSPASRQTGRVIVVEGYMDVIAIAQAGFADAVAPLGTALTEQQIQMLWRMTEKPLLCFDGDSAGQKAAMRAALRALPLLKPGHSLQFVTLPDGQDPDDLVKASGAKALTELLEASEPLVERLWKAEMSANPLDTPEDRAGLKQRLGVHMATITDGEIKRHYADAFRERFDNLFAQRRNAPPARYANTPKRDWRKPQILPPGAETKSFNAKGSDFLVQGVLGALLRNPSMIRQHHEALSDFVPTDPNHAALLNIMLNESFAKESLDTDGLITILDEKLYNVASTLLHSNGKVFAFNRGEFGSGGDGLSSVSKDLGEAIRLMKQRPALEEALERATRLASLEMTEETFAEQQRLRHEKKAFDDRIIAFFRRDADGL</sequence>
<comment type="function">
    <text evidence="12 13">RNA polymerase that catalyzes the synthesis of short RNA molecules used as primers for DNA polymerase during DNA replication.</text>
</comment>
<dbReference type="PIRSF" id="PIRSF002811">
    <property type="entry name" value="DnaG"/>
    <property type="match status" value="1"/>
</dbReference>
<dbReference type="InterPro" id="IPR034151">
    <property type="entry name" value="TOPRIM_DnaG_bac"/>
</dbReference>
<comment type="domain">
    <text evidence="12">Contains an N-terminal zinc-binding domain, a central core domain that contains the primase activity, and a C-terminal DnaB-binding domain.</text>
</comment>
<dbReference type="SUPFAM" id="SSF56731">
    <property type="entry name" value="DNA primase core"/>
    <property type="match status" value="1"/>
</dbReference>
<protein>
    <recommendedName>
        <fullName evidence="12 13">DNA primase</fullName>
        <ecNumber evidence="12">2.7.7.101</ecNumber>
    </recommendedName>
</protein>
<dbReference type="GO" id="GO:0005737">
    <property type="term" value="C:cytoplasm"/>
    <property type="evidence" value="ECO:0007669"/>
    <property type="project" value="TreeGrafter"/>
</dbReference>
<dbReference type="GO" id="GO:0008270">
    <property type="term" value="F:zinc ion binding"/>
    <property type="evidence" value="ECO:0007669"/>
    <property type="project" value="UniProtKB-UniRule"/>
</dbReference>
<dbReference type="RefSeq" id="WP_183940890.1">
    <property type="nucleotide sequence ID" value="NZ_BAABBG010000023.1"/>
</dbReference>
<organism evidence="16 17">
    <name type="scientific">Sphingorhabdus rigui</name>
    <dbReference type="NCBI Taxonomy" id="1282858"/>
    <lineage>
        <taxon>Bacteria</taxon>
        <taxon>Pseudomonadati</taxon>
        <taxon>Pseudomonadota</taxon>
        <taxon>Alphaproteobacteria</taxon>
        <taxon>Sphingomonadales</taxon>
        <taxon>Sphingomonadaceae</taxon>
        <taxon>Sphingorhabdus</taxon>
    </lineage>
</organism>
<dbReference type="NCBIfam" id="TIGR01391">
    <property type="entry name" value="dnaG"/>
    <property type="match status" value="1"/>
</dbReference>
<keyword evidence="8 12" id="KW-0862">Zinc</keyword>
<dbReference type="SMART" id="SM00400">
    <property type="entry name" value="ZnF_CHCC"/>
    <property type="match status" value="1"/>
</dbReference>
<dbReference type="Pfam" id="PF13662">
    <property type="entry name" value="Toprim_4"/>
    <property type="match status" value="1"/>
</dbReference>
<evidence type="ECO:0000313" key="16">
    <source>
        <dbReference type="EMBL" id="MBB3942907.1"/>
    </source>
</evidence>
<dbReference type="Gene3D" id="3.90.580.10">
    <property type="entry name" value="Zinc finger, CHC2-type domain"/>
    <property type="match status" value="1"/>
</dbReference>
<evidence type="ECO:0000256" key="8">
    <source>
        <dbReference type="ARBA" id="ARBA00022833"/>
    </source>
</evidence>
<evidence type="ECO:0000256" key="14">
    <source>
        <dbReference type="PIRSR" id="PIRSR002811-1"/>
    </source>
</evidence>
<dbReference type="InterPro" id="IPR030846">
    <property type="entry name" value="DnaG_bac"/>
</dbReference>